<evidence type="ECO:0000313" key="9">
    <source>
        <dbReference type="Proteomes" id="UP000626844"/>
    </source>
</evidence>
<dbReference type="PANTHER" id="PTHR42810">
    <property type="entry name" value="PURINE PERMEASE C1399.01C-RELATED"/>
    <property type="match status" value="1"/>
</dbReference>
<organism evidence="8 9">
    <name type="scientific">Metabacillus arenae</name>
    <dbReference type="NCBI Taxonomy" id="2771434"/>
    <lineage>
        <taxon>Bacteria</taxon>
        <taxon>Bacillati</taxon>
        <taxon>Bacillota</taxon>
        <taxon>Bacilli</taxon>
        <taxon>Bacillales</taxon>
        <taxon>Bacillaceae</taxon>
        <taxon>Metabacillus</taxon>
    </lineage>
</organism>
<feature type="transmembrane region" description="Helical" evidence="7">
    <location>
        <begin position="99"/>
        <end position="116"/>
    </location>
</feature>
<comment type="caution">
    <text evidence="8">The sequence shown here is derived from an EMBL/GenBank/DDBJ whole genome shotgun (WGS) entry which is preliminary data.</text>
</comment>
<dbReference type="NCBIfam" id="NF037981">
    <property type="entry name" value="NCS2_1"/>
    <property type="match status" value="1"/>
</dbReference>
<feature type="transmembrane region" description="Helical" evidence="7">
    <location>
        <begin position="186"/>
        <end position="203"/>
    </location>
</feature>
<dbReference type="PROSITE" id="PS01116">
    <property type="entry name" value="XANTH_URACIL_PERMASE"/>
    <property type="match status" value="1"/>
</dbReference>
<evidence type="ECO:0000256" key="4">
    <source>
        <dbReference type="ARBA" id="ARBA00022692"/>
    </source>
</evidence>
<proteinExistence type="inferred from homology"/>
<dbReference type="GO" id="GO:0042907">
    <property type="term" value="F:xanthine transmembrane transporter activity"/>
    <property type="evidence" value="ECO:0007669"/>
    <property type="project" value="TreeGrafter"/>
</dbReference>
<keyword evidence="3" id="KW-0813">Transport</keyword>
<dbReference type="Proteomes" id="UP000626844">
    <property type="component" value="Unassembled WGS sequence"/>
</dbReference>
<feature type="transmembrane region" description="Helical" evidence="7">
    <location>
        <begin position="69"/>
        <end position="87"/>
    </location>
</feature>
<keyword evidence="4 7" id="KW-0812">Transmembrane</keyword>
<evidence type="ECO:0000256" key="5">
    <source>
        <dbReference type="ARBA" id="ARBA00022989"/>
    </source>
</evidence>
<feature type="transmembrane region" description="Helical" evidence="7">
    <location>
        <begin position="397"/>
        <end position="416"/>
    </location>
</feature>
<gene>
    <name evidence="8" type="ORF">IC621_05725</name>
</gene>
<comment type="similarity">
    <text evidence="2">Belongs to the nucleobase:cation symporter-2 (NCS2) (TC 2.A.40) family.</text>
</comment>
<keyword evidence="5 7" id="KW-1133">Transmembrane helix</keyword>
<reference evidence="8" key="1">
    <citation type="submission" date="2020-09" db="EMBL/GenBank/DDBJ databases">
        <title>A novel bacterium of genus Bacillus, isolated from South China Sea.</title>
        <authorList>
            <person name="Huang H."/>
            <person name="Mo K."/>
            <person name="Hu Y."/>
        </authorList>
    </citation>
    <scope>NUCLEOTIDE SEQUENCE</scope>
    <source>
        <strain evidence="8">IB182487</strain>
    </source>
</reference>
<dbReference type="GO" id="GO:0005886">
    <property type="term" value="C:plasma membrane"/>
    <property type="evidence" value="ECO:0007669"/>
    <property type="project" value="TreeGrafter"/>
</dbReference>
<keyword evidence="6 7" id="KW-0472">Membrane</keyword>
<evidence type="ECO:0000256" key="6">
    <source>
        <dbReference type="ARBA" id="ARBA00023136"/>
    </source>
</evidence>
<dbReference type="RefSeq" id="WP_191156641.1">
    <property type="nucleotide sequence ID" value="NZ_JACXAI010000005.1"/>
</dbReference>
<feature type="transmembrane region" description="Helical" evidence="7">
    <location>
        <begin position="157"/>
        <end position="174"/>
    </location>
</feature>
<protein>
    <submittedName>
        <fullName evidence="8">Purine/pyrimidine permease</fullName>
    </submittedName>
</protein>
<dbReference type="InterPro" id="IPR006042">
    <property type="entry name" value="Xan_ur_permease"/>
</dbReference>
<evidence type="ECO:0000256" key="2">
    <source>
        <dbReference type="ARBA" id="ARBA00008821"/>
    </source>
</evidence>
<dbReference type="EMBL" id="JACXAI010000005">
    <property type="protein sequence ID" value="MBD1379724.1"/>
    <property type="molecule type" value="Genomic_DNA"/>
</dbReference>
<dbReference type="Pfam" id="PF00860">
    <property type="entry name" value="Xan_ur_permease"/>
    <property type="match status" value="1"/>
</dbReference>
<evidence type="ECO:0000313" key="8">
    <source>
        <dbReference type="EMBL" id="MBD1379724.1"/>
    </source>
</evidence>
<feature type="transmembrane region" description="Helical" evidence="7">
    <location>
        <begin position="313"/>
        <end position="333"/>
    </location>
</feature>
<feature type="transmembrane region" description="Helical" evidence="7">
    <location>
        <begin position="230"/>
        <end position="251"/>
    </location>
</feature>
<feature type="transmembrane region" description="Helical" evidence="7">
    <location>
        <begin position="369"/>
        <end position="385"/>
    </location>
</feature>
<dbReference type="InterPro" id="IPR006043">
    <property type="entry name" value="NCS2"/>
</dbReference>
<comment type="subcellular location">
    <subcellularLocation>
        <location evidence="1">Membrane</location>
        <topology evidence="1">Multi-pass membrane protein</topology>
    </subcellularLocation>
</comment>
<name>A0A926NAC2_9BACI</name>
<evidence type="ECO:0000256" key="1">
    <source>
        <dbReference type="ARBA" id="ARBA00004141"/>
    </source>
</evidence>
<sequence>MKLFFAALQWMAFIITSTIVVPIAIAQAYSLGPEDTAVLVQNTVFVLGVAALVQSLYGHRLPINEGPAGLWWGVFAIYAGLSTTLYASNIETLRALQSAMYMSAGFFFLFSLFGWIQKLAKLFTPVVTGTYLLLLVFQLSGPIVGGIMGVGYKSNEVDLFVFLLAMITIAFTLFLSRRKETFLKQYSILIGLAFGWILFYLFGEAKPIQAAESVLAYPRWFPFGPPFLDWSLLPTAFFITILLIVNMLASIKVVEIAVEKLTGETHKDHSKSAGFASAINHMISGVFGAIGPVPISGAAGFISTTKLSSKKPFILGSLLIIGISFIPSVIQTFSALPTPVGFAVNFVIFSSMIGMALSEYDQYKDHRRIRTVIGLALLTGVGAMFTPEDAFASVPPLLISLLNNGLVLGTIVAIFVDQFSLRRERSRQI</sequence>
<accession>A0A926NAC2</accession>
<evidence type="ECO:0000256" key="3">
    <source>
        <dbReference type="ARBA" id="ARBA00022448"/>
    </source>
</evidence>
<feature type="transmembrane region" description="Helical" evidence="7">
    <location>
        <begin position="128"/>
        <end position="151"/>
    </location>
</feature>
<feature type="transmembrane region" description="Helical" evidence="7">
    <location>
        <begin position="36"/>
        <end position="57"/>
    </location>
</feature>
<dbReference type="AlphaFoldDB" id="A0A926NAC2"/>
<dbReference type="PANTHER" id="PTHR42810:SF1">
    <property type="entry name" value="PURINE PERMEASE YWDJ-RELATED"/>
    <property type="match status" value="1"/>
</dbReference>
<keyword evidence="9" id="KW-1185">Reference proteome</keyword>
<evidence type="ECO:0000256" key="7">
    <source>
        <dbReference type="SAM" id="Phobius"/>
    </source>
</evidence>
<feature type="transmembrane region" description="Helical" evidence="7">
    <location>
        <begin position="339"/>
        <end position="357"/>
    </location>
</feature>